<gene>
    <name evidence="1" type="ORF">MML48_4g00020210</name>
</gene>
<dbReference type="Proteomes" id="UP001056778">
    <property type="component" value="Chromosome 4"/>
</dbReference>
<reference evidence="1" key="1">
    <citation type="submission" date="2022-04" db="EMBL/GenBank/DDBJ databases">
        <title>Chromosome-scale genome assembly of Holotrichia oblita Faldermann.</title>
        <authorList>
            <person name="Rongchong L."/>
        </authorList>
    </citation>
    <scope>NUCLEOTIDE SEQUENCE</scope>
    <source>
        <strain evidence="1">81SQS9</strain>
    </source>
</reference>
<dbReference type="EMBL" id="CM043018">
    <property type="protein sequence ID" value="KAI4463351.1"/>
    <property type="molecule type" value="Genomic_DNA"/>
</dbReference>
<organism evidence="1 2">
    <name type="scientific">Holotrichia oblita</name>
    <name type="common">Chafer beetle</name>
    <dbReference type="NCBI Taxonomy" id="644536"/>
    <lineage>
        <taxon>Eukaryota</taxon>
        <taxon>Metazoa</taxon>
        <taxon>Ecdysozoa</taxon>
        <taxon>Arthropoda</taxon>
        <taxon>Hexapoda</taxon>
        <taxon>Insecta</taxon>
        <taxon>Pterygota</taxon>
        <taxon>Neoptera</taxon>
        <taxon>Endopterygota</taxon>
        <taxon>Coleoptera</taxon>
        <taxon>Polyphaga</taxon>
        <taxon>Scarabaeiformia</taxon>
        <taxon>Scarabaeidae</taxon>
        <taxon>Melolonthinae</taxon>
        <taxon>Holotrichia</taxon>
    </lineage>
</organism>
<evidence type="ECO:0000313" key="2">
    <source>
        <dbReference type="Proteomes" id="UP001056778"/>
    </source>
</evidence>
<protein>
    <submittedName>
        <fullName evidence="1">Ig(Immunoglobulin) and lrr(Leucine rich repeat) domain</fullName>
    </submittedName>
</protein>
<evidence type="ECO:0000313" key="1">
    <source>
        <dbReference type="EMBL" id="KAI4463351.1"/>
    </source>
</evidence>
<sequence>MTVLKQMQKEKLEYLMEGSKITENNEHKFEHTIFIIQCYYKTGQTLENGKWVYSINRCIEEFRQQFPNLPVTYAQLLKHIQACVIKFGEIGAVTRKPGGGAPKKRTANLIEDVQHYWKKPLTLSELLEEMEADDDAAVPDTITIFPPENVNEDSETDEDSWDENLVDIYNLPGCQLRAEVQAVSKCIPSVSEIVWESVDDIPLSTFVERKLKLVKSCDYKKIDLVESNCPDWEPLTSVSNDIPPGWIKFSISLSYLLSRKTLEEILLKMNFFALLMLYCLVLTYLFCVKNVLLKLGRR</sequence>
<accession>A0ACB9T965</accession>
<keyword evidence="2" id="KW-1185">Reference proteome</keyword>
<name>A0ACB9T965_HOLOL</name>
<comment type="caution">
    <text evidence="1">The sequence shown here is derived from an EMBL/GenBank/DDBJ whole genome shotgun (WGS) entry which is preliminary data.</text>
</comment>
<proteinExistence type="predicted"/>